<sequence>MVLLLLEQIVQLFLCLILGWLLVRLKLLKPTDSRVISVVCLYLIIPCVIVTAFQIDSTPELLQGLALSLGTAIGIHILFFVFTALLRRPLHLTPVEQASVIYSNCGNLIIPLVTATLGPQWVVFSSMYQLVQQFPLWSHCRILLSGDRSISLKKIFLNVNILSVFAGVLLFALGISLPTVIEGTMDSLASMVGPLSMIVAGMLMGDQDILAVLRIRSIWKVAFLRLIAAPLIVLCILKFSGLASLVPDGASILLISLLAASAPAASNVTQIAQVYGHEGDYASAINAITTLLCIVTMPLMVLLYQL</sequence>
<keyword evidence="5 8" id="KW-0812">Transmembrane</keyword>
<feature type="transmembrane region" description="Helical" evidence="8">
    <location>
        <begin position="6"/>
        <end position="23"/>
    </location>
</feature>
<keyword evidence="7 8" id="KW-0472">Membrane</keyword>
<dbReference type="PANTHER" id="PTHR36838">
    <property type="entry name" value="AUXIN EFFLUX CARRIER FAMILY PROTEIN"/>
    <property type="match status" value="1"/>
</dbReference>
<comment type="caution">
    <text evidence="9">The sequence shown here is derived from an EMBL/GenBank/DDBJ whole genome shotgun (WGS) entry which is preliminary data.</text>
</comment>
<keyword evidence="4" id="KW-1003">Cell membrane</keyword>
<name>A0A9D2LIJ6_9FIRM</name>
<dbReference type="GO" id="GO:0055085">
    <property type="term" value="P:transmembrane transport"/>
    <property type="evidence" value="ECO:0007669"/>
    <property type="project" value="InterPro"/>
</dbReference>
<protein>
    <submittedName>
        <fullName evidence="9">AEC family transporter</fullName>
    </submittedName>
</protein>
<dbReference type="AlphaFoldDB" id="A0A9D2LIJ6"/>
<dbReference type="Pfam" id="PF03547">
    <property type="entry name" value="Mem_trans"/>
    <property type="match status" value="2"/>
</dbReference>
<dbReference type="InterPro" id="IPR004776">
    <property type="entry name" value="Mem_transp_PIN-like"/>
</dbReference>
<reference evidence="9" key="1">
    <citation type="journal article" date="2021" name="PeerJ">
        <title>Extensive microbial diversity within the chicken gut microbiome revealed by metagenomics and culture.</title>
        <authorList>
            <person name="Gilroy R."/>
            <person name="Ravi A."/>
            <person name="Getino M."/>
            <person name="Pursley I."/>
            <person name="Horton D.L."/>
            <person name="Alikhan N.F."/>
            <person name="Baker D."/>
            <person name="Gharbi K."/>
            <person name="Hall N."/>
            <person name="Watson M."/>
            <person name="Adriaenssens E.M."/>
            <person name="Foster-Nyarko E."/>
            <person name="Jarju S."/>
            <person name="Secka A."/>
            <person name="Antonio M."/>
            <person name="Oren A."/>
            <person name="Chaudhuri R.R."/>
            <person name="La Ragione R."/>
            <person name="Hildebrand F."/>
            <person name="Pallen M.J."/>
        </authorList>
    </citation>
    <scope>NUCLEOTIDE SEQUENCE</scope>
    <source>
        <strain evidence="9">ChiBcec18-1249</strain>
    </source>
</reference>
<proteinExistence type="inferred from homology"/>
<dbReference type="Proteomes" id="UP000823824">
    <property type="component" value="Unassembled WGS sequence"/>
</dbReference>
<comment type="similarity">
    <text evidence="2">Belongs to the auxin efflux carrier (TC 2.A.69) family.</text>
</comment>
<feature type="transmembrane region" description="Helical" evidence="8">
    <location>
        <begin position="284"/>
        <end position="304"/>
    </location>
</feature>
<evidence type="ECO:0000256" key="7">
    <source>
        <dbReference type="ARBA" id="ARBA00023136"/>
    </source>
</evidence>
<dbReference type="EMBL" id="DWZJ01000051">
    <property type="protein sequence ID" value="HJB13287.1"/>
    <property type="molecule type" value="Genomic_DNA"/>
</dbReference>
<evidence type="ECO:0000313" key="10">
    <source>
        <dbReference type="Proteomes" id="UP000823824"/>
    </source>
</evidence>
<evidence type="ECO:0000256" key="4">
    <source>
        <dbReference type="ARBA" id="ARBA00022475"/>
    </source>
</evidence>
<evidence type="ECO:0000256" key="5">
    <source>
        <dbReference type="ARBA" id="ARBA00022692"/>
    </source>
</evidence>
<reference evidence="9" key="2">
    <citation type="submission" date="2021-04" db="EMBL/GenBank/DDBJ databases">
        <authorList>
            <person name="Gilroy R."/>
        </authorList>
    </citation>
    <scope>NUCLEOTIDE SEQUENCE</scope>
    <source>
        <strain evidence="9">ChiBcec18-1249</strain>
    </source>
</reference>
<keyword evidence="3" id="KW-0813">Transport</keyword>
<evidence type="ECO:0000256" key="3">
    <source>
        <dbReference type="ARBA" id="ARBA00022448"/>
    </source>
</evidence>
<evidence type="ECO:0000256" key="8">
    <source>
        <dbReference type="SAM" id="Phobius"/>
    </source>
</evidence>
<feature type="transmembrane region" description="Helical" evidence="8">
    <location>
        <begin position="35"/>
        <end position="55"/>
    </location>
</feature>
<dbReference type="PANTHER" id="PTHR36838:SF3">
    <property type="entry name" value="TRANSPORTER AUXIN EFFLUX CARRIER EC FAMILY"/>
    <property type="match status" value="1"/>
</dbReference>
<gene>
    <name evidence="9" type="ORF">H9787_06205</name>
</gene>
<feature type="transmembrane region" description="Helical" evidence="8">
    <location>
        <begin position="187"/>
        <end position="205"/>
    </location>
</feature>
<accession>A0A9D2LIJ6</accession>
<evidence type="ECO:0000313" key="9">
    <source>
        <dbReference type="EMBL" id="HJB13287.1"/>
    </source>
</evidence>
<evidence type="ECO:0000256" key="2">
    <source>
        <dbReference type="ARBA" id="ARBA00010145"/>
    </source>
</evidence>
<feature type="transmembrane region" description="Helical" evidence="8">
    <location>
        <begin position="61"/>
        <end position="86"/>
    </location>
</feature>
<evidence type="ECO:0000256" key="6">
    <source>
        <dbReference type="ARBA" id="ARBA00022989"/>
    </source>
</evidence>
<dbReference type="Gene3D" id="1.20.1530.20">
    <property type="match status" value="1"/>
</dbReference>
<organism evidence="9 10">
    <name type="scientific">Candidatus Oscillibacter excrementigallinarum</name>
    <dbReference type="NCBI Taxonomy" id="2838716"/>
    <lineage>
        <taxon>Bacteria</taxon>
        <taxon>Bacillati</taxon>
        <taxon>Bacillota</taxon>
        <taxon>Clostridia</taxon>
        <taxon>Eubacteriales</taxon>
        <taxon>Oscillospiraceae</taxon>
        <taxon>Oscillibacter</taxon>
    </lineage>
</organism>
<evidence type="ECO:0000256" key="1">
    <source>
        <dbReference type="ARBA" id="ARBA00004651"/>
    </source>
</evidence>
<dbReference type="GO" id="GO:0005886">
    <property type="term" value="C:plasma membrane"/>
    <property type="evidence" value="ECO:0007669"/>
    <property type="project" value="UniProtKB-SubCell"/>
</dbReference>
<feature type="transmembrane region" description="Helical" evidence="8">
    <location>
        <begin position="155"/>
        <end position="181"/>
    </location>
</feature>
<keyword evidence="6 8" id="KW-1133">Transmembrane helix</keyword>
<dbReference type="InterPro" id="IPR038770">
    <property type="entry name" value="Na+/solute_symporter_sf"/>
</dbReference>
<comment type="subcellular location">
    <subcellularLocation>
        <location evidence="1">Cell membrane</location>
        <topology evidence="1">Multi-pass membrane protein</topology>
    </subcellularLocation>
</comment>
<feature type="transmembrane region" description="Helical" evidence="8">
    <location>
        <begin position="226"/>
        <end position="246"/>
    </location>
</feature>